<evidence type="ECO:0000259" key="6">
    <source>
        <dbReference type="Pfam" id="PF01902"/>
    </source>
</evidence>
<dbReference type="PANTHER" id="PTHR12196:SF2">
    <property type="entry name" value="DIPHTHINE--AMMONIA LIGASE"/>
    <property type="match status" value="1"/>
</dbReference>
<dbReference type="Proteomes" id="UP000326757">
    <property type="component" value="Unassembled WGS sequence"/>
</dbReference>
<evidence type="ECO:0000256" key="4">
    <source>
        <dbReference type="ARBA" id="ARBA00031552"/>
    </source>
</evidence>
<proteinExistence type="predicted"/>
<evidence type="ECO:0000256" key="5">
    <source>
        <dbReference type="ARBA" id="ARBA00048108"/>
    </source>
</evidence>
<dbReference type="EMBL" id="VIGI01000003">
    <property type="protein sequence ID" value="KAB8302617.1"/>
    <property type="molecule type" value="Genomic_DNA"/>
</dbReference>
<evidence type="ECO:0000256" key="3">
    <source>
        <dbReference type="ARBA" id="ARBA00029814"/>
    </source>
</evidence>
<dbReference type="InterPro" id="IPR035959">
    <property type="entry name" value="RutC-like_sf"/>
</dbReference>
<organism evidence="7 8">
    <name type="scientific">Monilinia laxa</name>
    <name type="common">Brown rot fungus</name>
    <name type="synonym">Sclerotinia laxa</name>
    <dbReference type="NCBI Taxonomy" id="61186"/>
    <lineage>
        <taxon>Eukaryota</taxon>
        <taxon>Fungi</taxon>
        <taxon>Dikarya</taxon>
        <taxon>Ascomycota</taxon>
        <taxon>Pezizomycotina</taxon>
        <taxon>Leotiomycetes</taxon>
        <taxon>Helotiales</taxon>
        <taxon>Sclerotiniaceae</taxon>
        <taxon>Monilinia</taxon>
    </lineage>
</organism>
<dbReference type="SUPFAM" id="SSF52402">
    <property type="entry name" value="Adenine nucleotide alpha hydrolases-like"/>
    <property type="match status" value="1"/>
</dbReference>
<dbReference type="EC" id="6.3.1.14" evidence="1"/>
<sequence>MPESLNVIALISGGKDSLFSMLHCIQNGHKVIALGNLYPSPTQPQTKENNSTYDDENDLNSFMYQTVGHTIIPLYEEALGIPLYRQAITGSAVQTGTSYNHANITSFEAGDPIGKEKDVDKDETESLIPLLRRIIDAHPEVNALSTGAILSTYQRTRVESVALRLGLIPLSFLWQYPILPPSVQTSLLQDMQAVGLDARIVKVASGGLDESFLWENVASEKGMRRVERAMKKFTVDGPSWLFRKRIVVEAKDTRIVREGGGSAWLQICDASLVDKEVDENENESWQVPELFDQRSSEILLLLGKNGNFHDPSKSSIADGESSASPEWELKSPDLKGVEDSNILHWTVIAENASSSISEEAENVVKTLKSRLNQASLSTTDIVSTTIILRSMEDFTVINKIYGTLFPHPNPPSRVTIACGPCMPLNISLVIHLTLHIPSPTSPPRKALHVQSRSYWAPANIGPYSQASSLPSSISSSHSLTIAGQIPLIPHTMLLPTTPSLLSPPPPTFHLSTVLSLQHLLRIADATSIKWFTSACIYIPSHQTPEQYSPSTRSKIAYQAWKQIHTSEAQDPDDDNDPCDLWEERFRYSNMAPLSKEHMTNTVYPDHAILQMESPIIPPFWTAEVESLPRESEVEWHAHLGICNGPISVLDTSTEEHHTNSLTTVTTQHTILTFPHNSVPSPDDLKDNHKYNGLLHLVYVDTSLLDLKKLLTGGWGGKGVIPCKSLWDGEGLKLSCVVVFWSGDKQEDIKKFRAELDT</sequence>
<comment type="caution">
    <text evidence="7">The sequence shown here is derived from an EMBL/GenBank/DDBJ whole genome shotgun (WGS) entry which is preliminary data.</text>
</comment>
<accession>A0A5N6KFZ7</accession>
<dbReference type="InterPro" id="IPR006175">
    <property type="entry name" value="YjgF/YER057c/UK114"/>
</dbReference>
<dbReference type="CDD" id="cd06155">
    <property type="entry name" value="eu_AANH_C_1"/>
    <property type="match status" value="1"/>
</dbReference>
<dbReference type="GO" id="GO:0017183">
    <property type="term" value="P:protein histidyl modification to diphthamide"/>
    <property type="evidence" value="ECO:0007669"/>
    <property type="project" value="TreeGrafter"/>
</dbReference>
<gene>
    <name evidence="7" type="ORF">EYC80_005987</name>
</gene>
<name>A0A5N6KFZ7_MONLA</name>
<keyword evidence="8" id="KW-1185">Reference proteome</keyword>
<dbReference type="AlphaFoldDB" id="A0A5N6KFZ7"/>
<evidence type="ECO:0000313" key="7">
    <source>
        <dbReference type="EMBL" id="KAB8302617.1"/>
    </source>
</evidence>
<dbReference type="GO" id="GO:0017178">
    <property type="term" value="F:diphthine-ammonia ligase activity"/>
    <property type="evidence" value="ECO:0007669"/>
    <property type="project" value="UniProtKB-EC"/>
</dbReference>
<evidence type="ECO:0000313" key="8">
    <source>
        <dbReference type="Proteomes" id="UP000326757"/>
    </source>
</evidence>
<dbReference type="InterPro" id="IPR014729">
    <property type="entry name" value="Rossmann-like_a/b/a_fold"/>
</dbReference>
<dbReference type="PANTHER" id="PTHR12196">
    <property type="entry name" value="DOMAIN OF UNKNOWN FUNCTION 71 DUF71 -CONTAINING PROTEIN"/>
    <property type="match status" value="1"/>
</dbReference>
<dbReference type="Gene3D" id="3.30.1330.40">
    <property type="entry name" value="RutC-like"/>
    <property type="match status" value="2"/>
</dbReference>
<dbReference type="OrthoDB" id="686384at2759"/>
<dbReference type="Gene3D" id="3.40.50.620">
    <property type="entry name" value="HUPs"/>
    <property type="match status" value="1"/>
</dbReference>
<dbReference type="SUPFAM" id="SSF55298">
    <property type="entry name" value="YjgF-like"/>
    <property type="match status" value="2"/>
</dbReference>
<dbReference type="Gene3D" id="3.90.1490.10">
    <property type="entry name" value="putative n-type atp pyrophosphatase, domain 2"/>
    <property type="match status" value="1"/>
</dbReference>
<comment type="catalytic activity">
    <reaction evidence="5">
        <text>diphthine-[translation elongation factor 2] + NH4(+) + ATP = diphthamide-[translation elongation factor 2] + AMP + diphosphate + H(+)</text>
        <dbReference type="Rhea" id="RHEA:19753"/>
        <dbReference type="Rhea" id="RHEA-COMP:10172"/>
        <dbReference type="Rhea" id="RHEA-COMP:10174"/>
        <dbReference type="ChEBI" id="CHEBI:15378"/>
        <dbReference type="ChEBI" id="CHEBI:16692"/>
        <dbReference type="ChEBI" id="CHEBI:28938"/>
        <dbReference type="ChEBI" id="CHEBI:30616"/>
        <dbReference type="ChEBI" id="CHEBI:33019"/>
        <dbReference type="ChEBI" id="CHEBI:82696"/>
        <dbReference type="ChEBI" id="CHEBI:456215"/>
        <dbReference type="EC" id="6.3.1.14"/>
    </reaction>
</comment>
<protein>
    <recommendedName>
        <fullName evidence="2">Diphthine--ammonia ligase</fullName>
        <ecNumber evidence="1">6.3.1.14</ecNumber>
    </recommendedName>
    <alternativeName>
        <fullName evidence="3">Diphthamide synthase</fullName>
    </alternativeName>
    <alternativeName>
        <fullName evidence="4">Diphthamide synthetase</fullName>
    </alternativeName>
</protein>
<reference evidence="7 8" key="1">
    <citation type="submission" date="2019-06" db="EMBL/GenBank/DDBJ databases">
        <title>Genome Sequence of the Brown Rot Fungal Pathogen Monilinia laxa.</title>
        <authorList>
            <person name="De Miccolis Angelini R.M."/>
            <person name="Landi L."/>
            <person name="Abate D."/>
            <person name="Pollastro S."/>
            <person name="Romanazzi G."/>
            <person name="Faretra F."/>
        </authorList>
    </citation>
    <scope>NUCLEOTIDE SEQUENCE [LARGE SCALE GENOMIC DNA]</scope>
    <source>
        <strain evidence="7 8">Mlax316</strain>
    </source>
</reference>
<evidence type="ECO:0000256" key="1">
    <source>
        <dbReference type="ARBA" id="ARBA00012089"/>
    </source>
</evidence>
<dbReference type="Pfam" id="PF01042">
    <property type="entry name" value="Ribonuc_L-PSP"/>
    <property type="match status" value="1"/>
</dbReference>
<dbReference type="InterPro" id="IPR030662">
    <property type="entry name" value="DPH6/MJ0570"/>
</dbReference>
<feature type="domain" description="Diphthamide synthase" evidence="6">
    <location>
        <begin position="120"/>
        <end position="236"/>
    </location>
</feature>
<dbReference type="CDD" id="cd01994">
    <property type="entry name" value="AANH_PF0828-like"/>
    <property type="match status" value="1"/>
</dbReference>
<dbReference type="InterPro" id="IPR002761">
    <property type="entry name" value="Diphthami_syn_dom"/>
</dbReference>
<evidence type="ECO:0000256" key="2">
    <source>
        <dbReference type="ARBA" id="ARBA00018426"/>
    </source>
</evidence>
<dbReference type="Pfam" id="PF01902">
    <property type="entry name" value="Diphthami_syn_2"/>
    <property type="match status" value="1"/>
</dbReference>